<dbReference type="InterPro" id="IPR027417">
    <property type="entry name" value="P-loop_NTPase"/>
</dbReference>
<feature type="transmembrane region" description="Helical" evidence="1">
    <location>
        <begin position="334"/>
        <end position="352"/>
    </location>
</feature>
<dbReference type="EMBL" id="JAAVJL010000001">
    <property type="protein sequence ID" value="NMF58097.1"/>
    <property type="molecule type" value="Genomic_DNA"/>
</dbReference>
<sequence>MIALFPQKTDINKLIYTSLAHELLVKYRDLFQSELTNRETEEIAFLQEKLDQFTIAIAVFGMVSKGKTSLLNALFGQKLGETGAIHGVTKGTSIYEWKIPMDNPENGEQYHKLELQLIDTQGLDEVGGEIGGATALEAAKRADLILFVIAGDMTRLEQEAIAQLQSFYKPILLVFNKADLYPESDRHAIYRALQNEEMRKLISPQEIVCTVADPLPVKVRLQYSDGRESQEIWEKPQPDVYALKTRILSLLNTEGKALLSVNVLRALLEIQDVLTQRHLQKVQSLTAITALVFSVESLGLLISPHLWLDSIISGTCHSIFALWLIGKYPSQKKYLWLLLIVAIACLSGELGGNSEVMRYLQILWTGLGISILFQGIVADLNRSRGYGKFGAKKLMEVIFQSVPTNSILWRFHNHSDQD</sequence>
<proteinExistence type="predicted"/>
<evidence type="ECO:0000313" key="4">
    <source>
        <dbReference type="Proteomes" id="UP000738376"/>
    </source>
</evidence>
<keyword evidence="1" id="KW-1133">Transmembrane helix</keyword>
<comment type="caution">
    <text evidence="3">The sequence shown here is derived from an EMBL/GenBank/DDBJ whole genome shotgun (WGS) entry which is preliminary data.</text>
</comment>
<keyword evidence="4" id="KW-1185">Reference proteome</keyword>
<dbReference type="Proteomes" id="UP000738376">
    <property type="component" value="Unassembled WGS sequence"/>
</dbReference>
<gene>
    <name evidence="3" type="ORF">HC246_08695</name>
</gene>
<feature type="transmembrane region" description="Helical" evidence="1">
    <location>
        <begin position="306"/>
        <end position="325"/>
    </location>
</feature>
<dbReference type="SUPFAM" id="SSF52540">
    <property type="entry name" value="P-loop containing nucleoside triphosphate hydrolases"/>
    <property type="match status" value="1"/>
</dbReference>
<reference evidence="3 4" key="1">
    <citation type="submission" date="2020-03" db="EMBL/GenBank/DDBJ databases">
        <title>Draft Genome Sequence of 2-Methylisoborneol Producing Pseudanabaena yagii Strain GIHE-NHR1 Isolated from North Han River in South Korea.</title>
        <authorList>
            <person name="Jeong J."/>
        </authorList>
    </citation>
    <scope>NUCLEOTIDE SEQUENCE [LARGE SCALE GENOMIC DNA]</scope>
    <source>
        <strain evidence="3 4">GIHE-NHR1</strain>
    </source>
</reference>
<dbReference type="CDD" id="cd00880">
    <property type="entry name" value="Era_like"/>
    <property type="match status" value="1"/>
</dbReference>
<dbReference type="Pfam" id="PF01926">
    <property type="entry name" value="MMR_HSR1"/>
    <property type="match status" value="1"/>
</dbReference>
<organism evidence="3 4">
    <name type="scientific">Pseudanabaena yagii GIHE-NHR1</name>
    <dbReference type="NCBI Taxonomy" id="2722753"/>
    <lineage>
        <taxon>Bacteria</taxon>
        <taxon>Bacillati</taxon>
        <taxon>Cyanobacteriota</taxon>
        <taxon>Cyanophyceae</taxon>
        <taxon>Pseudanabaenales</taxon>
        <taxon>Pseudanabaenaceae</taxon>
        <taxon>Pseudanabaena</taxon>
        <taxon>Pseudanabaena yagii</taxon>
    </lineage>
</organism>
<dbReference type="PANTHER" id="PTHR42714:SF6">
    <property type="entry name" value="TRANSLATION INITIATION FACTOR IF-2"/>
    <property type="match status" value="1"/>
</dbReference>
<evidence type="ECO:0000256" key="1">
    <source>
        <dbReference type="SAM" id="Phobius"/>
    </source>
</evidence>
<keyword evidence="1" id="KW-0812">Transmembrane</keyword>
<dbReference type="PANTHER" id="PTHR42714">
    <property type="entry name" value="TRNA MODIFICATION GTPASE GTPBP3"/>
    <property type="match status" value="1"/>
</dbReference>
<dbReference type="Gene3D" id="3.40.50.300">
    <property type="entry name" value="P-loop containing nucleotide triphosphate hydrolases"/>
    <property type="match status" value="1"/>
</dbReference>
<feature type="domain" description="G" evidence="2">
    <location>
        <begin position="57"/>
        <end position="177"/>
    </location>
</feature>
<dbReference type="InterPro" id="IPR006073">
    <property type="entry name" value="GTP-bd"/>
</dbReference>
<keyword evidence="1" id="KW-0472">Membrane</keyword>
<accession>A0ABX1LPP0</accession>
<evidence type="ECO:0000259" key="2">
    <source>
        <dbReference type="Pfam" id="PF01926"/>
    </source>
</evidence>
<name>A0ABX1LPP0_9CYAN</name>
<protein>
    <recommendedName>
        <fullName evidence="2">G domain-containing protein</fullName>
    </recommendedName>
</protein>
<dbReference type="RefSeq" id="WP_169363037.1">
    <property type="nucleotide sequence ID" value="NZ_JAAVJL010000001.1"/>
</dbReference>
<feature type="transmembrane region" description="Helical" evidence="1">
    <location>
        <begin position="358"/>
        <end position="378"/>
    </location>
</feature>
<evidence type="ECO:0000313" key="3">
    <source>
        <dbReference type="EMBL" id="NMF58097.1"/>
    </source>
</evidence>